<sequence>MRNCKPQNNNSRRKINHDCDLRLFRNNAERYSASLTAQWVFFLLELFIRAMNSRVYVRVVCVLHIILCPQVVRSHCVSVFDSILLRSPLGQYVTSCIHTLRRQLHGSL</sequence>
<dbReference type="EMBL" id="GIKN01007495">
    <property type="protein sequence ID" value="NIE49768.1"/>
    <property type="molecule type" value="Transcribed_RNA"/>
</dbReference>
<name>A0A6G5AGQ4_RHIMP</name>
<accession>A0A6G5AGQ4</accession>
<organism evidence="1">
    <name type="scientific">Rhipicephalus microplus</name>
    <name type="common">Cattle tick</name>
    <name type="synonym">Boophilus microplus</name>
    <dbReference type="NCBI Taxonomy" id="6941"/>
    <lineage>
        <taxon>Eukaryota</taxon>
        <taxon>Metazoa</taxon>
        <taxon>Ecdysozoa</taxon>
        <taxon>Arthropoda</taxon>
        <taxon>Chelicerata</taxon>
        <taxon>Arachnida</taxon>
        <taxon>Acari</taxon>
        <taxon>Parasitiformes</taxon>
        <taxon>Ixodida</taxon>
        <taxon>Ixodoidea</taxon>
        <taxon>Ixodidae</taxon>
        <taxon>Rhipicephalinae</taxon>
        <taxon>Rhipicephalus</taxon>
        <taxon>Boophilus</taxon>
    </lineage>
</organism>
<dbReference type="AlphaFoldDB" id="A0A6G5AGQ4"/>
<reference evidence="1" key="1">
    <citation type="submission" date="2020-03" db="EMBL/GenBank/DDBJ databases">
        <title>A transcriptome and proteome of the tick Rhipicephalus microplus shaped by the genetic composition of its hosts and developmental stage.</title>
        <authorList>
            <person name="Garcia G.R."/>
            <person name="Ribeiro J.M.C."/>
            <person name="Maruyama S.R."/>
            <person name="Gardinasse L.G."/>
            <person name="Nelson K."/>
            <person name="Ferreira B.R."/>
            <person name="Andrade T.G."/>
            <person name="Santos I.K.F.M."/>
        </authorList>
    </citation>
    <scope>NUCLEOTIDE SEQUENCE</scope>
    <source>
        <strain evidence="1">NSGR</strain>
        <tissue evidence="1">Salivary glands</tissue>
    </source>
</reference>
<evidence type="ECO:0000313" key="1">
    <source>
        <dbReference type="EMBL" id="NIE49768.1"/>
    </source>
</evidence>
<proteinExistence type="predicted"/>
<protein>
    <submittedName>
        <fullName evidence="1">Uncharacterized protein</fullName>
    </submittedName>
</protein>